<keyword evidence="7 13" id="KW-0375">Hydrogen ion transport</keyword>
<dbReference type="Pfam" id="PF00895">
    <property type="entry name" value="ATP-synt_8"/>
    <property type="match status" value="1"/>
</dbReference>
<evidence type="ECO:0000256" key="4">
    <source>
        <dbReference type="ARBA" id="ARBA00022448"/>
    </source>
</evidence>
<dbReference type="GO" id="GO:0045259">
    <property type="term" value="C:proton-transporting ATP synthase complex"/>
    <property type="evidence" value="ECO:0007669"/>
    <property type="project" value="UniProtKB-KW"/>
</dbReference>
<reference evidence="15" key="2">
    <citation type="journal article" date="2016" name="Sci. Rep.">
        <title>Large-scale mitogenomics enables insights into Schizophora (Diptera) radiation and population diversity.</title>
        <authorList>
            <person name="Junqueira A.C."/>
            <person name="Azeredo-Espin A.M."/>
            <person name="Paulo D.F."/>
            <person name="Marinho M.A."/>
            <person name="Tomsho L.P."/>
            <person name="Drautz-Moses D.I."/>
            <person name="Purbojati R.W."/>
            <person name="Ratan A."/>
            <person name="Schuster S.C."/>
        </authorList>
    </citation>
    <scope>NUCLEOTIDE SEQUENCE</scope>
</reference>
<evidence type="ECO:0000256" key="8">
    <source>
        <dbReference type="ARBA" id="ARBA00022989"/>
    </source>
</evidence>
<evidence type="ECO:0000256" key="1">
    <source>
        <dbReference type="ARBA" id="ARBA00004304"/>
    </source>
</evidence>
<evidence type="ECO:0000256" key="7">
    <source>
        <dbReference type="ARBA" id="ARBA00022781"/>
    </source>
</evidence>
<protein>
    <recommendedName>
        <fullName evidence="13">ATP synthase complex subunit 8</fullName>
    </recommendedName>
</protein>
<dbReference type="GO" id="GO:0031966">
    <property type="term" value="C:mitochondrial membrane"/>
    <property type="evidence" value="ECO:0007669"/>
    <property type="project" value="UniProtKB-SubCell"/>
</dbReference>
<evidence type="ECO:0000256" key="11">
    <source>
        <dbReference type="ARBA" id="ARBA00023136"/>
    </source>
</evidence>
<comment type="subunit">
    <text evidence="3">F-type ATPases have 2 components, CF(1) - the catalytic core - and CF(0) - the membrane proton channel.</text>
</comment>
<evidence type="ECO:0000256" key="5">
    <source>
        <dbReference type="ARBA" id="ARBA00022547"/>
    </source>
</evidence>
<name>A0A140F1R8_9MUSC</name>
<keyword evidence="9 13" id="KW-0406">Ion transport</keyword>
<dbReference type="GO" id="GO:0015986">
    <property type="term" value="P:proton motive force-driven ATP synthesis"/>
    <property type="evidence" value="ECO:0007669"/>
    <property type="project" value="InterPro"/>
</dbReference>
<dbReference type="EMBL" id="KT272778">
    <property type="protein sequence ID" value="AML60300.1"/>
    <property type="molecule type" value="Genomic_DNA"/>
</dbReference>
<comment type="function">
    <text evidence="12">Mitochondrial membrane ATP synthase (F(1)F(0) ATP synthase or Complex V) produces ATP from ADP in the presence of a proton gradient across the membrane which is generated by electron transport complexes of the respiratory chain. F-type ATPases consist of two structural domains, F(1) - containing the extramembraneous catalytic core and F(0) - containing the membrane proton channel, linked together by a central stalk and a peripheral stalk. During catalysis, ATP synthesis in the catalytic domain of F(1) is coupled via a rotary mechanism of the central stalk subunits to proton translocation. Part of the complex F(0) domain. Minor subunit located with subunit a in the membrane.</text>
</comment>
<evidence type="ECO:0000256" key="13">
    <source>
        <dbReference type="RuleBase" id="RU003661"/>
    </source>
</evidence>
<evidence type="ECO:0000256" key="6">
    <source>
        <dbReference type="ARBA" id="ARBA00022692"/>
    </source>
</evidence>
<proteinExistence type="inferred from homology"/>
<evidence type="ECO:0000256" key="12">
    <source>
        <dbReference type="ARBA" id="ARBA00024864"/>
    </source>
</evidence>
<geneLocation type="mitochondrion" evidence="15"/>
<dbReference type="InterPro" id="IPR001421">
    <property type="entry name" value="ATP8_metazoa"/>
</dbReference>
<keyword evidence="8 14" id="KW-1133">Transmembrane helix</keyword>
<evidence type="ECO:0000256" key="3">
    <source>
        <dbReference type="ARBA" id="ARBA00011291"/>
    </source>
</evidence>
<gene>
    <name evidence="15" type="primary">atp8</name>
</gene>
<feature type="transmembrane region" description="Helical" evidence="14">
    <location>
        <begin position="6"/>
        <end position="29"/>
    </location>
</feature>
<organism evidence="15">
    <name type="scientific">Mesembrinella sp. ACMJ-2016</name>
    <dbReference type="NCBI Taxonomy" id="1783248"/>
    <lineage>
        <taxon>Eukaryota</taxon>
        <taxon>Metazoa</taxon>
        <taxon>Ecdysozoa</taxon>
        <taxon>Arthropoda</taxon>
        <taxon>Hexapoda</taxon>
        <taxon>Insecta</taxon>
        <taxon>Pterygota</taxon>
        <taxon>Neoptera</taxon>
        <taxon>Endopterygota</taxon>
        <taxon>Diptera</taxon>
        <taxon>Brachycera</taxon>
        <taxon>Muscomorpha</taxon>
        <taxon>Oestroidea</taxon>
        <taxon>Calliphoridae</taxon>
        <taxon>Mesembrinellinae</taxon>
        <taxon>Mesembrinella</taxon>
    </lineage>
</organism>
<evidence type="ECO:0000256" key="9">
    <source>
        <dbReference type="ARBA" id="ARBA00023065"/>
    </source>
</evidence>
<comment type="subcellular location">
    <subcellularLocation>
        <location evidence="1 13">Mitochondrion membrane</location>
        <topology evidence="1 13">Single-pass membrane protein</topology>
    </subcellularLocation>
</comment>
<evidence type="ECO:0000256" key="2">
    <source>
        <dbReference type="ARBA" id="ARBA00008892"/>
    </source>
</evidence>
<evidence type="ECO:0000313" key="15">
    <source>
        <dbReference type="EMBL" id="AML60300.1"/>
    </source>
</evidence>
<keyword evidence="11 14" id="KW-0472">Membrane</keyword>
<comment type="similarity">
    <text evidence="2 13">Belongs to the ATPase protein 8 family.</text>
</comment>
<dbReference type="AlphaFoldDB" id="A0A140F1R8"/>
<keyword evidence="6 13" id="KW-0812">Transmembrane</keyword>
<dbReference type="GO" id="GO:0015078">
    <property type="term" value="F:proton transmembrane transporter activity"/>
    <property type="evidence" value="ECO:0007669"/>
    <property type="project" value="InterPro"/>
</dbReference>
<reference evidence="15" key="1">
    <citation type="submission" date="2015-07" db="EMBL/GenBank/DDBJ databases">
        <authorList>
            <person name="Noorani M."/>
        </authorList>
    </citation>
    <scope>NUCLEOTIDE SEQUENCE</scope>
</reference>
<keyword evidence="5 13" id="KW-0138">CF(0)</keyword>
<evidence type="ECO:0000256" key="14">
    <source>
        <dbReference type="SAM" id="Phobius"/>
    </source>
</evidence>
<keyword evidence="10 13" id="KW-0496">Mitochondrion</keyword>
<keyword evidence="4 13" id="KW-0813">Transport</keyword>
<evidence type="ECO:0000256" key="10">
    <source>
        <dbReference type="ARBA" id="ARBA00023128"/>
    </source>
</evidence>
<sequence>MPQMSPIYWLILFIIFTTAFIIFSTINYFSFNPCMPKSTLITKTLTNSLNWKW</sequence>
<accession>A0A140F1R8</accession>